<organism evidence="1 2">
    <name type="scientific">Eilatimonas milleporae</name>
    <dbReference type="NCBI Taxonomy" id="911205"/>
    <lineage>
        <taxon>Bacteria</taxon>
        <taxon>Pseudomonadati</taxon>
        <taxon>Pseudomonadota</taxon>
        <taxon>Alphaproteobacteria</taxon>
        <taxon>Kordiimonadales</taxon>
        <taxon>Kordiimonadaceae</taxon>
        <taxon>Eilatimonas</taxon>
    </lineage>
</organism>
<dbReference type="InterPro" id="IPR036748">
    <property type="entry name" value="MTH938-like_sf"/>
</dbReference>
<dbReference type="Gene3D" id="3.40.1230.10">
    <property type="entry name" value="MTH938-like"/>
    <property type="match status" value="1"/>
</dbReference>
<dbReference type="RefSeq" id="WP_121939272.1">
    <property type="nucleotide sequence ID" value="NZ_REFR01000012.1"/>
</dbReference>
<comment type="caution">
    <text evidence="1">The sequence shown here is derived from an EMBL/GenBank/DDBJ whole genome shotgun (WGS) entry which is preliminary data.</text>
</comment>
<evidence type="ECO:0008006" key="3">
    <source>
        <dbReference type="Google" id="ProtNLM"/>
    </source>
</evidence>
<dbReference type="SUPFAM" id="SSF64076">
    <property type="entry name" value="MTH938-like"/>
    <property type="match status" value="1"/>
</dbReference>
<gene>
    <name evidence="1" type="ORF">BXY39_2604</name>
</gene>
<evidence type="ECO:0000313" key="1">
    <source>
        <dbReference type="EMBL" id="RMB05026.1"/>
    </source>
</evidence>
<accession>A0A3M0CE57</accession>
<sequence>MSNGRIESGGIILQAQGAEDRLLVEGYGDGGFRLLGRRFDGGVIVLPSGVYPVTAKTVTELDISDFGRLLSADPKPELVLIGTGTAMALVPSAVRDALGQAGVGCDMMDTGAAARTYNVLLMEDRHVAALLLPVD</sequence>
<dbReference type="CDD" id="cd00248">
    <property type="entry name" value="Mth938-like"/>
    <property type="match status" value="1"/>
</dbReference>
<dbReference type="InterPro" id="IPR007523">
    <property type="entry name" value="NDUFAF3/AAMDC"/>
</dbReference>
<dbReference type="AlphaFoldDB" id="A0A3M0CE57"/>
<dbReference type="Pfam" id="PF04430">
    <property type="entry name" value="DUF498"/>
    <property type="match status" value="1"/>
</dbReference>
<protein>
    <recommendedName>
        <fullName evidence="3">Mth938-like domain-containing protein</fullName>
    </recommendedName>
</protein>
<dbReference type="PANTHER" id="PTHR21192">
    <property type="entry name" value="NUCLEAR PROTEIN E3-3"/>
    <property type="match status" value="1"/>
</dbReference>
<keyword evidence="2" id="KW-1185">Reference proteome</keyword>
<name>A0A3M0CE57_9PROT</name>
<dbReference type="OrthoDB" id="7351393at2"/>
<proteinExistence type="predicted"/>
<dbReference type="PANTHER" id="PTHR21192:SF2">
    <property type="entry name" value="NADH DEHYDROGENASE [UBIQUINONE] 1 ALPHA SUBCOMPLEX ASSEMBLY FACTOR 3"/>
    <property type="match status" value="1"/>
</dbReference>
<dbReference type="InParanoid" id="A0A3M0CE57"/>
<reference evidence="1 2" key="1">
    <citation type="submission" date="2018-10" db="EMBL/GenBank/DDBJ databases">
        <title>Genomic Encyclopedia of Archaeal and Bacterial Type Strains, Phase II (KMG-II): from individual species to whole genera.</title>
        <authorList>
            <person name="Goeker M."/>
        </authorList>
    </citation>
    <scope>NUCLEOTIDE SEQUENCE [LARGE SCALE GENOMIC DNA]</scope>
    <source>
        <strain evidence="1 2">DSM 25217</strain>
    </source>
</reference>
<evidence type="ECO:0000313" key="2">
    <source>
        <dbReference type="Proteomes" id="UP000271227"/>
    </source>
</evidence>
<dbReference type="Proteomes" id="UP000271227">
    <property type="component" value="Unassembled WGS sequence"/>
</dbReference>
<dbReference type="EMBL" id="REFR01000012">
    <property type="protein sequence ID" value="RMB05026.1"/>
    <property type="molecule type" value="Genomic_DNA"/>
</dbReference>